<feature type="transmembrane region" description="Helical" evidence="13">
    <location>
        <begin position="145"/>
        <end position="165"/>
    </location>
</feature>
<dbReference type="PANTHER" id="PTHR30529">
    <property type="entry name" value="CYTOCHROME B561"/>
    <property type="match status" value="1"/>
</dbReference>
<reference evidence="15 16" key="1">
    <citation type="submission" date="2006-03" db="EMBL/GenBank/DDBJ databases">
        <authorList>
            <person name="Bartlett D.H."/>
            <person name="Valle G."/>
            <person name="Lauro F.M."/>
            <person name="Vezzi A."/>
            <person name="Simonato F."/>
            <person name="Eloe E."/>
            <person name="Vitulo N."/>
            <person name="Stratton T.K."/>
            <person name="D'angelo M."/>
            <person name="Ferriera S."/>
            <person name="Johnson J."/>
            <person name="Kravitz S."/>
            <person name="Beeson K."/>
            <person name="Sutton G."/>
            <person name="Rogers Y."/>
            <person name="Friedman R."/>
            <person name="Frazier M."/>
            <person name="Venter J.C."/>
        </authorList>
    </citation>
    <scope>NUCLEOTIDE SEQUENCE [LARGE SCALE GENOMIC DNA]</scope>
    <source>
        <strain evidence="15 16">3TCK</strain>
    </source>
</reference>
<keyword evidence="7" id="KW-0479">Metal-binding</keyword>
<dbReference type="InterPro" id="IPR016174">
    <property type="entry name" value="Di-haem_cyt_TM"/>
</dbReference>
<evidence type="ECO:0000256" key="3">
    <source>
        <dbReference type="ARBA" id="ARBA00022448"/>
    </source>
</evidence>
<keyword evidence="4" id="KW-1003">Cell membrane</keyword>
<dbReference type="OrthoDB" id="9793784at2"/>
<keyword evidence="6 13" id="KW-0812">Transmembrane</keyword>
<evidence type="ECO:0000256" key="6">
    <source>
        <dbReference type="ARBA" id="ARBA00022692"/>
    </source>
</evidence>
<comment type="caution">
    <text evidence="15">The sequence shown here is derived from an EMBL/GenBank/DDBJ whole genome shotgun (WGS) entry which is preliminary data.</text>
</comment>
<evidence type="ECO:0000256" key="13">
    <source>
        <dbReference type="SAM" id="Phobius"/>
    </source>
</evidence>
<accession>Q1YYF5</accession>
<evidence type="ECO:0000256" key="5">
    <source>
        <dbReference type="ARBA" id="ARBA00022617"/>
    </source>
</evidence>
<evidence type="ECO:0000256" key="1">
    <source>
        <dbReference type="ARBA" id="ARBA00001970"/>
    </source>
</evidence>
<dbReference type="GO" id="GO:0020037">
    <property type="term" value="F:heme binding"/>
    <property type="evidence" value="ECO:0007669"/>
    <property type="project" value="TreeGrafter"/>
</dbReference>
<comment type="subcellular location">
    <subcellularLocation>
        <location evidence="2">Cell membrane</location>
        <topology evidence="2">Multi-pass membrane protein</topology>
    </subcellularLocation>
</comment>
<name>Q1YYF5_9GAMM</name>
<keyword evidence="8" id="KW-0249">Electron transport</keyword>
<gene>
    <name evidence="15" type="ORF">P3TCK_07584</name>
</gene>
<dbReference type="RefSeq" id="WP_006229533.1">
    <property type="nucleotide sequence ID" value="NZ_CH724134.1"/>
</dbReference>
<dbReference type="GO" id="GO:0005886">
    <property type="term" value="C:plasma membrane"/>
    <property type="evidence" value="ECO:0007669"/>
    <property type="project" value="UniProtKB-SubCell"/>
</dbReference>
<keyword evidence="10" id="KW-0408">Iron</keyword>
<evidence type="ECO:0000256" key="2">
    <source>
        <dbReference type="ARBA" id="ARBA00004651"/>
    </source>
</evidence>
<comment type="similarity">
    <text evidence="12">Belongs to the cytochrome b561 family.</text>
</comment>
<keyword evidence="5" id="KW-0349">Heme</keyword>
<feature type="transmembrane region" description="Helical" evidence="13">
    <location>
        <begin position="46"/>
        <end position="66"/>
    </location>
</feature>
<protein>
    <submittedName>
        <fullName evidence="15">Cytochrome B561, bacterial</fullName>
    </submittedName>
</protein>
<dbReference type="GO" id="GO:0046872">
    <property type="term" value="F:metal ion binding"/>
    <property type="evidence" value="ECO:0007669"/>
    <property type="project" value="UniProtKB-KW"/>
</dbReference>
<evidence type="ECO:0000256" key="11">
    <source>
        <dbReference type="ARBA" id="ARBA00023136"/>
    </source>
</evidence>
<dbReference type="Proteomes" id="UP000003789">
    <property type="component" value="Unassembled WGS sequence"/>
</dbReference>
<dbReference type="EMBL" id="AAPH01000036">
    <property type="protein sequence ID" value="EAS41367.1"/>
    <property type="molecule type" value="Genomic_DNA"/>
</dbReference>
<dbReference type="SUPFAM" id="SSF81342">
    <property type="entry name" value="Transmembrane di-heme cytochromes"/>
    <property type="match status" value="1"/>
</dbReference>
<evidence type="ECO:0000256" key="9">
    <source>
        <dbReference type="ARBA" id="ARBA00022989"/>
    </source>
</evidence>
<dbReference type="GO" id="GO:0009055">
    <property type="term" value="F:electron transfer activity"/>
    <property type="evidence" value="ECO:0007669"/>
    <property type="project" value="InterPro"/>
</dbReference>
<dbReference type="GO" id="GO:0022904">
    <property type="term" value="P:respiratory electron transport chain"/>
    <property type="evidence" value="ECO:0007669"/>
    <property type="project" value="InterPro"/>
</dbReference>
<evidence type="ECO:0000256" key="12">
    <source>
        <dbReference type="ARBA" id="ARBA00037975"/>
    </source>
</evidence>
<evidence type="ECO:0000256" key="4">
    <source>
        <dbReference type="ARBA" id="ARBA00022475"/>
    </source>
</evidence>
<evidence type="ECO:0000313" key="15">
    <source>
        <dbReference type="EMBL" id="EAS41367.1"/>
    </source>
</evidence>
<dbReference type="InterPro" id="IPR011577">
    <property type="entry name" value="Cyt_b561_bac/Ni-Hgenase"/>
</dbReference>
<dbReference type="HOGENOM" id="CLU_095321_3_0_6"/>
<dbReference type="AlphaFoldDB" id="Q1YYF5"/>
<keyword evidence="9 13" id="KW-1133">Transmembrane helix</keyword>
<organism evidence="15 16">
    <name type="scientific">Photobacterium profundum 3TCK</name>
    <dbReference type="NCBI Taxonomy" id="314280"/>
    <lineage>
        <taxon>Bacteria</taxon>
        <taxon>Pseudomonadati</taxon>
        <taxon>Pseudomonadota</taxon>
        <taxon>Gammaproteobacteria</taxon>
        <taxon>Vibrionales</taxon>
        <taxon>Vibrionaceae</taxon>
        <taxon>Photobacterium</taxon>
    </lineage>
</organism>
<evidence type="ECO:0000256" key="10">
    <source>
        <dbReference type="ARBA" id="ARBA00023004"/>
    </source>
</evidence>
<feature type="domain" description="Cytochrome b561 bacterial/Ni-hydrogenase" evidence="14">
    <location>
        <begin position="10"/>
        <end position="175"/>
    </location>
</feature>
<evidence type="ECO:0000256" key="7">
    <source>
        <dbReference type="ARBA" id="ARBA00022723"/>
    </source>
</evidence>
<sequence length="178" mass="19651">MQPHNSKWNFGAVSRVIHHSYLILFFSAIALILYEQTIPAGDVSFVNLHSGIGVLSLLLLTIRLIWIKKSGKPNALGTPMQKFSANFSYALLVGTMIAMPLSGLALTMAKARDVDVFGIFTIPGFAERNSSLIELSSFVHEYLSYFTYALLLGHIGATLFHHFIIKDATITRMFGSAK</sequence>
<keyword evidence="3" id="KW-0813">Transport</keyword>
<keyword evidence="11 13" id="KW-0472">Membrane</keyword>
<feature type="transmembrane region" description="Helical" evidence="13">
    <location>
        <begin position="12"/>
        <end position="34"/>
    </location>
</feature>
<feature type="transmembrane region" description="Helical" evidence="13">
    <location>
        <begin position="87"/>
        <end position="109"/>
    </location>
</feature>
<evidence type="ECO:0000259" key="14">
    <source>
        <dbReference type="Pfam" id="PF01292"/>
    </source>
</evidence>
<evidence type="ECO:0000256" key="8">
    <source>
        <dbReference type="ARBA" id="ARBA00022982"/>
    </source>
</evidence>
<proteinExistence type="inferred from homology"/>
<dbReference type="Pfam" id="PF01292">
    <property type="entry name" value="Ni_hydr_CYTB"/>
    <property type="match status" value="1"/>
</dbReference>
<dbReference type="PANTHER" id="PTHR30529:SF7">
    <property type="entry name" value="CYTOCHROME B561 BACTERIAL_NI-HYDROGENASE DOMAIN-CONTAINING PROTEIN"/>
    <property type="match status" value="1"/>
</dbReference>
<evidence type="ECO:0000313" key="16">
    <source>
        <dbReference type="Proteomes" id="UP000003789"/>
    </source>
</evidence>
<comment type="cofactor">
    <cofactor evidence="1">
        <name>heme b</name>
        <dbReference type="ChEBI" id="CHEBI:60344"/>
    </cofactor>
</comment>
<dbReference type="InterPro" id="IPR052168">
    <property type="entry name" value="Cytochrome_b561_oxidase"/>
</dbReference>